<feature type="compositionally biased region" description="Polar residues" evidence="2">
    <location>
        <begin position="37"/>
        <end position="58"/>
    </location>
</feature>
<evidence type="ECO:0000256" key="2">
    <source>
        <dbReference type="SAM" id="MobiDB-lite"/>
    </source>
</evidence>
<gene>
    <name evidence="5" type="ORF">IRJ41_016668</name>
</gene>
<name>A0A9W7X410_TRIRA</name>
<organism evidence="5 6">
    <name type="scientific">Triplophysa rosa</name>
    <name type="common">Cave loach</name>
    <dbReference type="NCBI Taxonomy" id="992332"/>
    <lineage>
        <taxon>Eukaryota</taxon>
        <taxon>Metazoa</taxon>
        <taxon>Chordata</taxon>
        <taxon>Craniata</taxon>
        <taxon>Vertebrata</taxon>
        <taxon>Euteleostomi</taxon>
        <taxon>Actinopterygii</taxon>
        <taxon>Neopterygii</taxon>
        <taxon>Teleostei</taxon>
        <taxon>Ostariophysi</taxon>
        <taxon>Cypriniformes</taxon>
        <taxon>Nemacheilidae</taxon>
        <taxon>Triplophysa</taxon>
    </lineage>
</organism>
<dbReference type="Proteomes" id="UP001059041">
    <property type="component" value="Linkage Group LG2"/>
</dbReference>
<dbReference type="GO" id="GO:0003676">
    <property type="term" value="F:nucleic acid binding"/>
    <property type="evidence" value="ECO:0007669"/>
    <property type="project" value="InterPro"/>
</dbReference>
<dbReference type="InterPro" id="IPR012337">
    <property type="entry name" value="RNaseH-like_sf"/>
</dbReference>
<dbReference type="Pfam" id="PF00665">
    <property type="entry name" value="rve"/>
    <property type="match status" value="1"/>
</dbReference>
<protein>
    <recommendedName>
        <fullName evidence="7">Integrase catalytic domain-containing protein</fullName>
    </recommendedName>
</protein>
<dbReference type="PROSITE" id="PS50994">
    <property type="entry name" value="INTEGRASE"/>
    <property type="match status" value="1"/>
</dbReference>
<evidence type="ECO:0000259" key="3">
    <source>
        <dbReference type="PROSITE" id="PS50158"/>
    </source>
</evidence>
<dbReference type="InterPro" id="IPR036397">
    <property type="entry name" value="RNaseH_sf"/>
</dbReference>
<dbReference type="CDD" id="cd00303">
    <property type="entry name" value="retropepsin_like"/>
    <property type="match status" value="1"/>
</dbReference>
<feature type="region of interest" description="Disordered" evidence="2">
    <location>
        <begin position="1"/>
        <end position="68"/>
    </location>
</feature>
<dbReference type="Gene3D" id="2.40.70.10">
    <property type="entry name" value="Acid Proteases"/>
    <property type="match status" value="1"/>
</dbReference>
<evidence type="ECO:0000259" key="4">
    <source>
        <dbReference type="PROSITE" id="PS50994"/>
    </source>
</evidence>
<dbReference type="InterPro" id="IPR021109">
    <property type="entry name" value="Peptidase_aspartic_dom_sf"/>
</dbReference>
<dbReference type="Gene3D" id="3.30.420.10">
    <property type="entry name" value="Ribonuclease H-like superfamily/Ribonuclease H"/>
    <property type="match status" value="1"/>
</dbReference>
<dbReference type="InterPro" id="IPR001584">
    <property type="entry name" value="Integrase_cat-core"/>
</dbReference>
<accession>A0A9W7X410</accession>
<dbReference type="PROSITE" id="PS50158">
    <property type="entry name" value="ZF_CCHC"/>
    <property type="match status" value="1"/>
</dbReference>
<keyword evidence="1" id="KW-0863">Zinc-finger</keyword>
<dbReference type="SUPFAM" id="SSF53098">
    <property type="entry name" value="Ribonuclease H-like"/>
    <property type="match status" value="1"/>
</dbReference>
<keyword evidence="1" id="KW-0479">Metal-binding</keyword>
<dbReference type="PANTHER" id="PTHR37984:SF15">
    <property type="entry name" value="INTEGRASE CATALYTIC DOMAIN-CONTAINING PROTEIN"/>
    <property type="match status" value="1"/>
</dbReference>
<dbReference type="InterPro" id="IPR050951">
    <property type="entry name" value="Retrovirus_Pol_polyprotein"/>
</dbReference>
<feature type="domain" description="Integrase catalytic" evidence="4">
    <location>
        <begin position="276"/>
        <end position="438"/>
    </location>
</feature>
<keyword evidence="6" id="KW-1185">Reference proteome</keyword>
<dbReference type="FunFam" id="3.30.420.10:FF:000032">
    <property type="entry name" value="Retrovirus-related Pol polyprotein from transposon 297-like Protein"/>
    <property type="match status" value="1"/>
</dbReference>
<proteinExistence type="predicted"/>
<evidence type="ECO:0000256" key="1">
    <source>
        <dbReference type="PROSITE-ProRule" id="PRU00047"/>
    </source>
</evidence>
<sequence length="591" mass="65166">MSAPENSCLGPVPPPDVAGLGHPAGGRPPGCVPWNRGSLTSGLSPNPSGLTDTSTTDPPTAGPLPATGVAGRPGPACWRCGDPDHYIDRCPMMDVGTMIRYWGGTYQALVDSGCNQTSIHQSLVRLGALGKSREVKVRCVHWDVVKYPLLRLPIKFRGKKHSVEVAVIPHLRHPLILGMNWPVFPKLLGLLCADASWRKKHGRGGCVHAGSVEPGPSEPSSGEAREIERLVLSDRDDFPLEQAQDATLKRAFEQVASIDGQPVQPALGKPTGHPKSAFVPSSINAGPLRENLIGPLERSARGYRFALVLVDYATRYPEAVPLRSISAKSVADVLFRIISRVGIPREILTDQGTAFISRMLRELYELLGIKSIRTSIFHPQTDGLVERFNCTLKTMIRKFVHEDAKNWDKWLEPLLFAVREVPQASTGFSPFELLKFTPGEKVLVFLPTSFSKLLAKWQGPFEVTRQVGDLDYEVIWMDRGGARQIYHLNLLKKWSEEEAVMLATVVSLEDDLGPEANIKPHSIALAPGGDHLSPSQLTDLAHLQAEFADVFSPLPGRTNLIQHHVETEPGVVVRSRAYRLPEHKKRWFRQN</sequence>
<feature type="domain" description="CCHC-type" evidence="3">
    <location>
        <begin position="77"/>
        <end position="91"/>
    </location>
</feature>
<evidence type="ECO:0000313" key="5">
    <source>
        <dbReference type="EMBL" id="KAI7813350.1"/>
    </source>
</evidence>
<evidence type="ECO:0000313" key="6">
    <source>
        <dbReference type="Proteomes" id="UP001059041"/>
    </source>
</evidence>
<dbReference type="SUPFAM" id="SSF50630">
    <property type="entry name" value="Acid proteases"/>
    <property type="match status" value="1"/>
</dbReference>
<dbReference type="GO" id="GO:0008270">
    <property type="term" value="F:zinc ion binding"/>
    <property type="evidence" value="ECO:0007669"/>
    <property type="project" value="UniProtKB-KW"/>
</dbReference>
<dbReference type="AlphaFoldDB" id="A0A9W7X410"/>
<evidence type="ECO:0008006" key="7">
    <source>
        <dbReference type="Google" id="ProtNLM"/>
    </source>
</evidence>
<dbReference type="EMBL" id="JAFHDT010000002">
    <property type="protein sequence ID" value="KAI7813350.1"/>
    <property type="molecule type" value="Genomic_DNA"/>
</dbReference>
<comment type="caution">
    <text evidence="5">The sequence shown here is derived from an EMBL/GenBank/DDBJ whole genome shotgun (WGS) entry which is preliminary data.</text>
</comment>
<dbReference type="GO" id="GO:0015074">
    <property type="term" value="P:DNA integration"/>
    <property type="evidence" value="ECO:0007669"/>
    <property type="project" value="InterPro"/>
</dbReference>
<keyword evidence="1" id="KW-0862">Zinc</keyword>
<dbReference type="PANTHER" id="PTHR37984">
    <property type="entry name" value="PROTEIN CBG26694"/>
    <property type="match status" value="1"/>
</dbReference>
<dbReference type="InterPro" id="IPR001878">
    <property type="entry name" value="Znf_CCHC"/>
</dbReference>
<reference evidence="5" key="1">
    <citation type="submission" date="2021-02" db="EMBL/GenBank/DDBJ databases">
        <title>Comparative genomics reveals that relaxation of natural selection precedes convergent phenotypic evolution of cavefish.</title>
        <authorList>
            <person name="Peng Z."/>
        </authorList>
    </citation>
    <scope>NUCLEOTIDE SEQUENCE</scope>
    <source>
        <tissue evidence="5">Muscle</tissue>
    </source>
</reference>